<name>A0A0D7A864_9AGAR</name>
<dbReference type="AlphaFoldDB" id="A0A0D7A864"/>
<gene>
    <name evidence="3" type="ORF">FISHEDRAFT_75964</name>
</gene>
<accession>A0A0D7A864</accession>
<evidence type="ECO:0000313" key="4">
    <source>
        <dbReference type="Proteomes" id="UP000054144"/>
    </source>
</evidence>
<reference evidence="3 4" key="1">
    <citation type="journal article" date="2015" name="Fungal Genet. Biol.">
        <title>Evolution of novel wood decay mechanisms in Agaricales revealed by the genome sequences of Fistulina hepatica and Cylindrobasidium torrendii.</title>
        <authorList>
            <person name="Floudas D."/>
            <person name="Held B.W."/>
            <person name="Riley R."/>
            <person name="Nagy L.G."/>
            <person name="Koehler G."/>
            <person name="Ransdell A.S."/>
            <person name="Younus H."/>
            <person name="Chow J."/>
            <person name="Chiniquy J."/>
            <person name="Lipzen A."/>
            <person name="Tritt A."/>
            <person name="Sun H."/>
            <person name="Haridas S."/>
            <person name="LaButti K."/>
            <person name="Ohm R.A."/>
            <person name="Kues U."/>
            <person name="Blanchette R.A."/>
            <person name="Grigoriev I.V."/>
            <person name="Minto R.E."/>
            <person name="Hibbett D.S."/>
        </authorList>
    </citation>
    <scope>NUCLEOTIDE SEQUENCE [LARGE SCALE GENOMIC DNA]</scope>
    <source>
        <strain evidence="3 4">ATCC 64428</strain>
    </source>
</reference>
<keyword evidence="2" id="KW-0812">Transmembrane</keyword>
<dbReference type="OrthoDB" id="21151at2759"/>
<evidence type="ECO:0008006" key="5">
    <source>
        <dbReference type="Google" id="ProtNLM"/>
    </source>
</evidence>
<evidence type="ECO:0000256" key="2">
    <source>
        <dbReference type="SAM" id="Phobius"/>
    </source>
</evidence>
<keyword evidence="2" id="KW-0472">Membrane</keyword>
<feature type="compositionally biased region" description="Basic and acidic residues" evidence="1">
    <location>
        <begin position="591"/>
        <end position="601"/>
    </location>
</feature>
<evidence type="ECO:0000256" key="1">
    <source>
        <dbReference type="SAM" id="MobiDB-lite"/>
    </source>
</evidence>
<protein>
    <recommendedName>
        <fullName evidence="5">Myosin-binding domain-containing protein</fullName>
    </recommendedName>
</protein>
<dbReference type="Proteomes" id="UP000054144">
    <property type="component" value="Unassembled WGS sequence"/>
</dbReference>
<keyword evidence="4" id="KW-1185">Reference proteome</keyword>
<organism evidence="3 4">
    <name type="scientific">Fistulina hepatica ATCC 64428</name>
    <dbReference type="NCBI Taxonomy" id="1128425"/>
    <lineage>
        <taxon>Eukaryota</taxon>
        <taxon>Fungi</taxon>
        <taxon>Dikarya</taxon>
        <taxon>Basidiomycota</taxon>
        <taxon>Agaricomycotina</taxon>
        <taxon>Agaricomycetes</taxon>
        <taxon>Agaricomycetidae</taxon>
        <taxon>Agaricales</taxon>
        <taxon>Fistulinaceae</taxon>
        <taxon>Fistulina</taxon>
    </lineage>
</organism>
<keyword evidence="2" id="KW-1133">Transmembrane helix</keyword>
<dbReference type="EMBL" id="KN882043">
    <property type="protein sequence ID" value="KIY46121.1"/>
    <property type="molecule type" value="Genomic_DNA"/>
</dbReference>
<evidence type="ECO:0000313" key="3">
    <source>
        <dbReference type="EMBL" id="KIY46121.1"/>
    </source>
</evidence>
<feature type="compositionally biased region" description="Polar residues" evidence="1">
    <location>
        <begin position="273"/>
        <end position="284"/>
    </location>
</feature>
<feature type="region of interest" description="Disordered" evidence="1">
    <location>
        <begin position="567"/>
        <end position="645"/>
    </location>
</feature>
<proteinExistence type="predicted"/>
<feature type="compositionally biased region" description="Polar residues" evidence="1">
    <location>
        <begin position="304"/>
        <end position="314"/>
    </location>
</feature>
<feature type="region of interest" description="Disordered" evidence="1">
    <location>
        <begin position="266"/>
        <end position="336"/>
    </location>
</feature>
<feature type="transmembrane region" description="Helical" evidence="2">
    <location>
        <begin position="119"/>
        <end position="152"/>
    </location>
</feature>
<sequence>MAQAVYDDHPLQEYLTEQLGEVAGELMPGGLRDLAHDDVQQPTELLPLVQVTRRIIALLSSVRRQSRPSSFVERFKYQIISSPLLDTSLAFLSAPHYSPSHSPPPPEVDANHSVPLNTWVVFAIIALPPTIIGSVSFSLGIITFVVCLVTFAANRNAPSEVTVQPIWDAVTQLITANDKWQSTVREAIETLEGEATCGPSPSSPLRVTLHSSLQSTQSQCDNVRHLLSALASPSQVPQISEMYAPPSPASALSNSYHMLPNLRRPLSLPTHGLTPSRSKRSTWSGLPPRQQRHHSDLTHLAPQYPSSAPVSPSKSLPVRRQPNDEDDLELGDDNGPQARFSSFALDLQRKRRSAGFEALGISLHGTPEGFQSSRFTTNASPRHPLSTSAINLALQGALAARRHACSYLLALRFTPEDDGGDNDYWDDVCSIVGLLTGAFVEITDGLRTALAQAEQQRLREGTPTPALEGTKPELPSRRLLASSSFAPMPDALARFARHVDAISTALDDAKDNLTQTVSSLRDHEDDTSTADLPLTSSSVALQAYDRLRHELGIALRECERGRADLVDVLRPPSPPVEDETLEDLPPLGHDVGSDDSDKAEPAEDDDIPQSSTGPRHHYSGVVAESEGGGAIRPVDASIPSDFLPPPGADMVFEGMSGPPSVIRERSKLSREERIKLMKARRESAVAWAPPPPTWGPGGEIVQELKDVIWQVGERKRRMMKKSPLDDSLV</sequence>